<evidence type="ECO:0000313" key="2">
    <source>
        <dbReference type="Proteomes" id="UP000017559"/>
    </source>
</evidence>
<dbReference type="Proteomes" id="UP000017559">
    <property type="component" value="Unassembled WGS sequence"/>
</dbReference>
<dbReference type="HOGENOM" id="CLU_2171698_0_0_1"/>
<evidence type="ECO:0000313" key="1">
    <source>
        <dbReference type="EMBL" id="ESK84769.1"/>
    </source>
</evidence>
<dbReference type="AlphaFoldDB" id="V2XZE2"/>
<reference evidence="1 2" key="1">
    <citation type="journal article" date="2014" name="BMC Genomics">
        <title>Genome and secretome analysis of the hemibiotrophic fungal pathogen, Moniliophthora roreri, which causes frosty pod rot disease of cacao: mechanisms of the biotrophic and necrotrophic phases.</title>
        <authorList>
            <person name="Meinhardt L.W."/>
            <person name="Costa G.G.L."/>
            <person name="Thomazella D.P.T."/>
            <person name="Teixeira P.J.P.L."/>
            <person name="Carazzolle M.F."/>
            <person name="Schuster S.C."/>
            <person name="Carlson J.E."/>
            <person name="Guiltinan M.J."/>
            <person name="Mieczkowski P."/>
            <person name="Farmer A."/>
            <person name="Ramaraj T."/>
            <person name="Crozier J."/>
            <person name="Davis R.E."/>
            <person name="Shao J."/>
            <person name="Melnick R.L."/>
            <person name="Pereira G.A.G."/>
            <person name="Bailey B.A."/>
        </authorList>
    </citation>
    <scope>NUCLEOTIDE SEQUENCE [LARGE SCALE GENOMIC DNA]</scope>
    <source>
        <strain evidence="1 2">MCA 2997</strain>
    </source>
</reference>
<organism evidence="1 2">
    <name type="scientific">Moniliophthora roreri (strain MCA 2997)</name>
    <name type="common">Cocoa frosty pod rot fungus</name>
    <name type="synonym">Crinipellis roreri</name>
    <dbReference type="NCBI Taxonomy" id="1381753"/>
    <lineage>
        <taxon>Eukaryota</taxon>
        <taxon>Fungi</taxon>
        <taxon>Dikarya</taxon>
        <taxon>Basidiomycota</taxon>
        <taxon>Agaricomycotina</taxon>
        <taxon>Agaricomycetes</taxon>
        <taxon>Agaricomycetidae</taxon>
        <taxon>Agaricales</taxon>
        <taxon>Marasmiineae</taxon>
        <taxon>Marasmiaceae</taxon>
        <taxon>Moniliophthora</taxon>
    </lineage>
</organism>
<name>V2XZE2_MONRO</name>
<dbReference type="KEGG" id="mrr:Moror_560"/>
<keyword evidence="2" id="KW-1185">Reference proteome</keyword>
<proteinExistence type="predicted"/>
<sequence length="110" mass="12363">MEMETLIKDPKVATYYGTIPNLPQGTVFKAKRILFQYHSTRDDPIPTKHIETEGIIIEAYAAATTWSLGLGTWFVLGCCQGSAEQRKNLAVWNETRTFILVAHLASKIHV</sequence>
<accession>V2XZE2</accession>
<comment type="caution">
    <text evidence="1">The sequence shown here is derived from an EMBL/GenBank/DDBJ whole genome shotgun (WGS) entry which is preliminary data.</text>
</comment>
<dbReference type="EMBL" id="AWSO01001228">
    <property type="protein sequence ID" value="ESK84769.1"/>
    <property type="molecule type" value="Genomic_DNA"/>
</dbReference>
<gene>
    <name evidence="1" type="ORF">Moror_560</name>
</gene>
<protein>
    <submittedName>
        <fullName evidence="1">Uncharacterized protein</fullName>
    </submittedName>
</protein>